<evidence type="ECO:0000256" key="2">
    <source>
        <dbReference type="ARBA" id="ARBA00022679"/>
    </source>
</evidence>
<keyword evidence="1 3" id="KW-0328">Glycosyltransferase</keyword>
<dbReference type="PANTHER" id="PTHR34106">
    <property type="entry name" value="GLYCOSIDASE"/>
    <property type="match status" value="1"/>
</dbReference>
<reference evidence="3" key="1">
    <citation type="submission" date="2020-06" db="EMBL/GenBank/DDBJ databases">
        <title>Unique genomic features of the anaerobic methanotrophic archaea.</title>
        <authorList>
            <person name="Chadwick G.L."/>
            <person name="Skennerton C.T."/>
            <person name="Laso-Perez R."/>
            <person name="Leu A.O."/>
            <person name="Speth D.R."/>
            <person name="Yu H."/>
            <person name="Morgan-Lang C."/>
            <person name="Hatzenpichler R."/>
            <person name="Goudeau D."/>
            <person name="Malmstrom R."/>
            <person name="Brazelton W.J."/>
            <person name="Woyke T."/>
            <person name="Hallam S.J."/>
            <person name="Tyson G.W."/>
            <person name="Wegener G."/>
            <person name="Boetius A."/>
            <person name="Orphan V."/>
        </authorList>
    </citation>
    <scope>NUCLEOTIDE SEQUENCE</scope>
</reference>
<dbReference type="PIRSF" id="PIRSF016202">
    <property type="entry name" value="PH1107"/>
    <property type="match status" value="1"/>
</dbReference>
<evidence type="ECO:0000313" key="3">
    <source>
        <dbReference type="EMBL" id="QNO51780.1"/>
    </source>
</evidence>
<proteinExistence type="predicted"/>
<dbReference type="Gene3D" id="2.115.10.20">
    <property type="entry name" value="Glycosyl hydrolase domain, family 43"/>
    <property type="match status" value="1"/>
</dbReference>
<dbReference type="SUPFAM" id="SSF75005">
    <property type="entry name" value="Arabinanase/levansucrase/invertase"/>
    <property type="match status" value="1"/>
</dbReference>
<organism evidence="3">
    <name type="scientific">Candidatus Methanophagaceae archaeon ANME-1 ERB6</name>
    <dbReference type="NCBI Taxonomy" id="2759912"/>
    <lineage>
        <taxon>Archaea</taxon>
        <taxon>Methanobacteriati</taxon>
        <taxon>Methanobacteriota</taxon>
        <taxon>Stenosarchaea group</taxon>
        <taxon>Methanomicrobia</taxon>
        <taxon>Candidatus Methanophagales</taxon>
        <taxon>Candidatus Methanophagaceae</taxon>
    </lineage>
</organism>
<dbReference type="Pfam" id="PF04041">
    <property type="entry name" value="Glyco_hydro_130"/>
    <property type="match status" value="1"/>
</dbReference>
<dbReference type="GO" id="GO:0016757">
    <property type="term" value="F:glycosyltransferase activity"/>
    <property type="evidence" value="ECO:0007669"/>
    <property type="project" value="UniProtKB-KW"/>
</dbReference>
<protein>
    <submittedName>
        <fullName evidence="3">4-O-beta-D-mannosyl-D-glucose phosphorylase</fullName>
        <ecNumber evidence="3">2.4.1.281</ecNumber>
    </submittedName>
</protein>
<dbReference type="CDD" id="cd18614">
    <property type="entry name" value="GH130"/>
    <property type="match status" value="1"/>
</dbReference>
<dbReference type="EMBL" id="MT631478">
    <property type="protein sequence ID" value="QNO51780.1"/>
    <property type="molecule type" value="Genomic_DNA"/>
</dbReference>
<evidence type="ECO:0000256" key="1">
    <source>
        <dbReference type="ARBA" id="ARBA00022676"/>
    </source>
</evidence>
<dbReference type="PANTHER" id="PTHR34106:SF5">
    <property type="entry name" value="GLYCOSIDASE"/>
    <property type="match status" value="1"/>
</dbReference>
<keyword evidence="2 3" id="KW-0808">Transferase</keyword>
<dbReference type="EC" id="2.4.1.281" evidence="3"/>
<dbReference type="AlphaFoldDB" id="A0A7G9YUU6"/>
<sequence>MIPIKRFEGNPIISPLLEHPWESKATFNPAAIYEDGKVHIVYRAMSEDSTSVLGYASSKDGFFIDERLDEPIYVPREEFEKKSRIENSGCEDPQITKIGDRFYMCYTAYDGRNPPRVALTSIKVSDFLNKNWDWKEPVLISPPGVDDKDACVFPEKVGDKYIIFHRIHLSITLDIVDNLNFDGTNWTGITKAIPYRPGGYWDSAKIGIGGPPIKTKDGWLLIYHGISDYDRKYRLGAMLLDLNNPSIVISRPYRPILEPMEKYEREGQTPNVVFTCGAVVMKGTLFVYYGGADKVIGIATANLDEFLEEITKAVRMFDLKAPYHEKKSKKEEKAM</sequence>
<accession>A0A7G9YUU6</accession>
<name>A0A7G9YUU6_9EURY</name>
<dbReference type="InterPro" id="IPR023296">
    <property type="entry name" value="Glyco_hydro_beta-prop_sf"/>
</dbReference>
<dbReference type="InterPro" id="IPR007184">
    <property type="entry name" value="Mannoside_phosphorylase"/>
</dbReference>
<gene>
    <name evidence="3" type="ORF">PFGANNDM_00015</name>
</gene>